<feature type="compositionally biased region" description="Basic and acidic residues" evidence="2">
    <location>
        <begin position="119"/>
        <end position="128"/>
    </location>
</feature>
<comment type="caution">
    <text evidence="4">The sequence shown here is derived from an EMBL/GenBank/DDBJ whole genome shotgun (WGS) entry which is preliminary data.</text>
</comment>
<feature type="domain" description="DRBM" evidence="3">
    <location>
        <begin position="169"/>
        <end position="236"/>
    </location>
</feature>
<organism evidence="4 5">
    <name type="scientific">Byssochlamys spectabilis (strain No. 5 / NBRC 109023)</name>
    <name type="common">Paecilomyces variotii</name>
    <dbReference type="NCBI Taxonomy" id="1356009"/>
    <lineage>
        <taxon>Eukaryota</taxon>
        <taxon>Fungi</taxon>
        <taxon>Dikarya</taxon>
        <taxon>Ascomycota</taxon>
        <taxon>Pezizomycotina</taxon>
        <taxon>Eurotiomycetes</taxon>
        <taxon>Eurotiomycetidae</taxon>
        <taxon>Eurotiales</taxon>
        <taxon>Thermoascaceae</taxon>
        <taxon>Paecilomyces</taxon>
    </lineage>
</organism>
<evidence type="ECO:0000256" key="1">
    <source>
        <dbReference type="PROSITE-ProRule" id="PRU00266"/>
    </source>
</evidence>
<dbReference type="Pfam" id="PF00035">
    <property type="entry name" value="dsrm"/>
    <property type="match status" value="1"/>
</dbReference>
<dbReference type="Gene3D" id="3.30.160.20">
    <property type="match status" value="1"/>
</dbReference>
<keyword evidence="1" id="KW-0694">RNA-binding</keyword>
<evidence type="ECO:0000256" key="2">
    <source>
        <dbReference type="SAM" id="MobiDB-lite"/>
    </source>
</evidence>
<accession>V5GAB8</accession>
<keyword evidence="5" id="KW-1185">Reference proteome</keyword>
<dbReference type="OrthoDB" id="3767426at2759"/>
<name>V5GAB8_BYSSN</name>
<dbReference type="SMART" id="SM00358">
    <property type="entry name" value="DSRM"/>
    <property type="match status" value="1"/>
</dbReference>
<dbReference type="EMBL" id="BAUL01000271">
    <property type="protein sequence ID" value="GAD98981.1"/>
    <property type="molecule type" value="Genomic_DNA"/>
</dbReference>
<reference evidence="5" key="1">
    <citation type="journal article" date="2014" name="Genome Announc.">
        <title>Draft genome sequence of the formaldehyde-resistant fungus Byssochlamys spectabilis No. 5 (anamorph Paecilomyces variotii No. 5) (NBRC109023).</title>
        <authorList>
            <person name="Oka T."/>
            <person name="Ekino K."/>
            <person name="Fukuda K."/>
            <person name="Nomura Y."/>
        </authorList>
    </citation>
    <scope>NUCLEOTIDE SEQUENCE [LARGE SCALE GENOMIC DNA]</scope>
    <source>
        <strain evidence="5">No. 5 / NBRC 109023</strain>
    </source>
</reference>
<dbReference type="SUPFAM" id="SSF54768">
    <property type="entry name" value="dsRNA-binding domain-like"/>
    <property type="match status" value="1"/>
</dbReference>
<evidence type="ECO:0000259" key="3">
    <source>
        <dbReference type="PROSITE" id="PS50137"/>
    </source>
</evidence>
<dbReference type="AlphaFoldDB" id="V5GAB8"/>
<dbReference type="HOGENOM" id="CLU_1133452_0_0_1"/>
<dbReference type="CDD" id="cd00048">
    <property type="entry name" value="DSRM_SF"/>
    <property type="match status" value="1"/>
</dbReference>
<proteinExistence type="predicted"/>
<dbReference type="InParanoid" id="V5GAB8"/>
<gene>
    <name evidence="4" type="ORF">PVAR5_7685</name>
</gene>
<evidence type="ECO:0000313" key="5">
    <source>
        <dbReference type="Proteomes" id="UP000018001"/>
    </source>
</evidence>
<dbReference type="PROSITE" id="PS50137">
    <property type="entry name" value="DS_RBD"/>
    <property type="match status" value="1"/>
</dbReference>
<dbReference type="GO" id="GO:0003723">
    <property type="term" value="F:RNA binding"/>
    <property type="evidence" value="ECO:0007669"/>
    <property type="project" value="UniProtKB-UniRule"/>
</dbReference>
<protein>
    <recommendedName>
        <fullName evidence="3">DRBM domain-containing protein</fullName>
    </recommendedName>
</protein>
<sequence>MSPHSENDSLVIERDRWLGQEIFRLSLAEEFIKSVPGRIPPSEYDDLFANVLDCYQYRSACEDPYICGETFPSGYVADKSKYQEVLFAYVGSLNRTESEDKLKDVLARLRKYIPFSHDWRDPQSHQDPVDEVSPGPAGGTLVRLSPPALEQLEQDAMSFQDKQFDGLARYTALLHEHGQKIGEMPSYGEAKQSIRSGLPWFSTTVSYRGVEGHGSASTKKVAKQAASKDACDKLGLSHRISHLYS</sequence>
<dbReference type="InterPro" id="IPR014720">
    <property type="entry name" value="dsRBD_dom"/>
</dbReference>
<feature type="region of interest" description="Disordered" evidence="2">
    <location>
        <begin position="119"/>
        <end position="139"/>
    </location>
</feature>
<dbReference type="Proteomes" id="UP000018001">
    <property type="component" value="Unassembled WGS sequence"/>
</dbReference>
<evidence type="ECO:0000313" key="4">
    <source>
        <dbReference type="EMBL" id="GAD98981.1"/>
    </source>
</evidence>